<organism evidence="2 3">
    <name type="scientific">Pigmentiphaga humi</name>
    <dbReference type="NCBI Taxonomy" id="2478468"/>
    <lineage>
        <taxon>Bacteria</taxon>
        <taxon>Pseudomonadati</taxon>
        <taxon>Pseudomonadota</taxon>
        <taxon>Betaproteobacteria</taxon>
        <taxon>Burkholderiales</taxon>
        <taxon>Alcaligenaceae</taxon>
        <taxon>Pigmentiphaga</taxon>
    </lineage>
</organism>
<dbReference type="NCBIfam" id="TIGR03803">
    <property type="entry name" value="Gloeo_Verruco"/>
    <property type="match status" value="1"/>
</dbReference>
<dbReference type="AlphaFoldDB" id="A0A3P4AZQ4"/>
<proteinExistence type="predicted"/>
<accession>A0A3P4AZQ4</accession>
<sequence length="639" mass="64743">MNSKPPLCTGTRAIALALASLSMLGSNPLLAQTSGTASPFTPQVLLRFSGSAGDAPGARPYTPPVVSADGSALLGTTLAGGPAYSVYGHEQSVAYRLLLDGLVYTSRVLDVDYGHQFTNSVLDSAGTLWAGAMQATSSANAGTFFSLAADGQPALGAAPDATLISATGFSPKGQAAIDGQSNVYFSSGLQAAACTPANSDTSNTLWRRNAAGKIERIVRFCDFLEQAGVDSRNNPIYRHVKGGLPVALIWSETDQALYGLTQVTAAGVDPSLPADDNDGKSAGTLFRIAKTALDSGVAAGDGDKIEVLHTFAQNRDGVPTISVTLVSGDSRASSLVEDGEWLYGTTYQASSSTAPGGTVWRVRKTDPASFAVIHTFHSDASQDGTDQADGSQPMGPLVRAADGNIYGTTSRDSRSLSGTVAIGAGALFRVRVGQQADRGDDQLEILHRFDMETEGGRPVGLSAGPVVDGVQKLYGATRFGGADGDQLGTAATSTGGHGALFAVELALPSVSFTTPLSVSATTAKVGDALRLSWAAENAESCTAGGSNGGIWTGAQQTSGSEVPLAALTQSGVNTFTLSCASVHGGPAAEATVSVTVEAAATPTDPDGGDTGGGGGGGPLGPWLLAPLAGLALLRRRIAS</sequence>
<keyword evidence="3" id="KW-1185">Reference proteome</keyword>
<dbReference type="RefSeq" id="WP_124077544.1">
    <property type="nucleotide sequence ID" value="NZ_UWPJ01000005.1"/>
</dbReference>
<dbReference type="Proteomes" id="UP000277294">
    <property type="component" value="Unassembled WGS sequence"/>
</dbReference>
<feature type="signal peptide" evidence="1">
    <location>
        <begin position="1"/>
        <end position="31"/>
    </location>
</feature>
<protein>
    <recommendedName>
        <fullName evidence="4">Ig-like domain-containing protein</fullName>
    </recommendedName>
</protein>
<feature type="chain" id="PRO_5018295553" description="Ig-like domain-containing protein" evidence="1">
    <location>
        <begin position="32"/>
        <end position="639"/>
    </location>
</feature>
<dbReference type="InterPro" id="IPR022519">
    <property type="entry name" value="Gloeo/Verruco_rpt"/>
</dbReference>
<dbReference type="EMBL" id="UWPJ01000005">
    <property type="protein sequence ID" value="VCU68325.1"/>
    <property type="molecule type" value="Genomic_DNA"/>
</dbReference>
<evidence type="ECO:0000313" key="2">
    <source>
        <dbReference type="EMBL" id="VCU68325.1"/>
    </source>
</evidence>
<keyword evidence="1" id="KW-0732">Signal</keyword>
<evidence type="ECO:0008006" key="4">
    <source>
        <dbReference type="Google" id="ProtNLM"/>
    </source>
</evidence>
<evidence type="ECO:0000313" key="3">
    <source>
        <dbReference type="Proteomes" id="UP000277294"/>
    </source>
</evidence>
<evidence type="ECO:0000256" key="1">
    <source>
        <dbReference type="SAM" id="SignalP"/>
    </source>
</evidence>
<gene>
    <name evidence="2" type="ORF">PIGHUM_00376</name>
</gene>
<name>A0A3P4AZQ4_9BURK</name>
<dbReference type="OrthoDB" id="6076634at2"/>
<reference evidence="2 3" key="1">
    <citation type="submission" date="2018-10" db="EMBL/GenBank/DDBJ databases">
        <authorList>
            <person name="Criscuolo A."/>
        </authorList>
    </citation>
    <scope>NUCLEOTIDE SEQUENCE [LARGE SCALE GENOMIC DNA]</scope>
    <source>
        <strain evidence="2">DnA1</strain>
    </source>
</reference>